<dbReference type="EMBL" id="BMIN01000005">
    <property type="protein sequence ID" value="GGD08476.1"/>
    <property type="molecule type" value="Genomic_DNA"/>
</dbReference>
<evidence type="ECO:0000313" key="2">
    <source>
        <dbReference type="Proteomes" id="UP000642571"/>
    </source>
</evidence>
<protein>
    <submittedName>
        <fullName evidence="1">Uncharacterized protein</fullName>
    </submittedName>
</protein>
<accession>A0ABQ1Q0P4</accession>
<name>A0ABQ1Q0P4_9BACI</name>
<dbReference type="Proteomes" id="UP000642571">
    <property type="component" value="Unassembled WGS sequence"/>
</dbReference>
<proteinExistence type="predicted"/>
<organism evidence="1 2">
    <name type="scientific">Pontibacillus salipaludis</name>
    <dbReference type="NCBI Taxonomy" id="1697394"/>
    <lineage>
        <taxon>Bacteria</taxon>
        <taxon>Bacillati</taxon>
        <taxon>Bacillota</taxon>
        <taxon>Bacilli</taxon>
        <taxon>Bacillales</taxon>
        <taxon>Bacillaceae</taxon>
        <taxon>Pontibacillus</taxon>
    </lineage>
</organism>
<keyword evidence="2" id="KW-1185">Reference proteome</keyword>
<evidence type="ECO:0000313" key="1">
    <source>
        <dbReference type="EMBL" id="GGD08476.1"/>
    </source>
</evidence>
<reference evidence="2" key="1">
    <citation type="journal article" date="2019" name="Int. J. Syst. Evol. Microbiol.">
        <title>The Global Catalogue of Microorganisms (GCM) 10K type strain sequencing project: providing services to taxonomists for standard genome sequencing and annotation.</title>
        <authorList>
            <consortium name="The Broad Institute Genomics Platform"/>
            <consortium name="The Broad Institute Genome Sequencing Center for Infectious Disease"/>
            <person name="Wu L."/>
            <person name="Ma J."/>
        </authorList>
    </citation>
    <scope>NUCLEOTIDE SEQUENCE [LARGE SCALE GENOMIC DNA]</scope>
    <source>
        <strain evidence="2">CGMCC 1.15353</strain>
    </source>
</reference>
<comment type="caution">
    <text evidence="1">The sequence shown here is derived from an EMBL/GenBank/DDBJ whole genome shotgun (WGS) entry which is preliminary data.</text>
</comment>
<gene>
    <name evidence="1" type="ORF">GCM10011389_15090</name>
</gene>
<sequence length="47" mass="5612">MPERLVEYDIWFTEESVFAVIMSEEEGRRYGVLRPEYGGLLRDVFVK</sequence>